<feature type="non-terminal residue" evidence="1">
    <location>
        <position position="99"/>
    </location>
</feature>
<name>A0A7J5Z3H1_DISMA</name>
<gene>
    <name evidence="1" type="ORF">F7725_016883</name>
</gene>
<evidence type="ECO:0000313" key="1">
    <source>
        <dbReference type="EMBL" id="KAF3856160.1"/>
    </source>
</evidence>
<comment type="caution">
    <text evidence="1">The sequence shown here is derived from an EMBL/GenBank/DDBJ whole genome shotgun (WGS) entry which is preliminary data.</text>
</comment>
<sequence length="99" mass="10864">MTGDRVRLSDWACGCGRLLTCAEDDRHPEGRTAAAACSTRTSHPRLHATGSRHSHIFSSIIATELIKTDVQQHILRWRLESKADSVTVQAEGGVVGRKE</sequence>
<accession>A0A7J5Z3H1</accession>
<proteinExistence type="predicted"/>
<keyword evidence="2" id="KW-1185">Reference proteome</keyword>
<protein>
    <submittedName>
        <fullName evidence="1">Uncharacterized protein</fullName>
    </submittedName>
</protein>
<dbReference type="Proteomes" id="UP000518266">
    <property type="component" value="Unassembled WGS sequence"/>
</dbReference>
<dbReference type="EMBL" id="JAAKFY010000006">
    <property type="protein sequence ID" value="KAF3856160.1"/>
    <property type="molecule type" value="Genomic_DNA"/>
</dbReference>
<reference evidence="1 2" key="1">
    <citation type="submission" date="2020-03" db="EMBL/GenBank/DDBJ databases">
        <title>Dissostichus mawsoni Genome sequencing and assembly.</title>
        <authorList>
            <person name="Park H."/>
        </authorList>
    </citation>
    <scope>NUCLEOTIDE SEQUENCE [LARGE SCALE GENOMIC DNA]</scope>
    <source>
        <strain evidence="1">DM0001</strain>
        <tissue evidence="1">Muscle</tissue>
    </source>
</reference>
<dbReference type="AlphaFoldDB" id="A0A7J5Z3H1"/>
<evidence type="ECO:0000313" key="2">
    <source>
        <dbReference type="Proteomes" id="UP000518266"/>
    </source>
</evidence>
<organism evidence="1 2">
    <name type="scientific">Dissostichus mawsoni</name>
    <name type="common">Antarctic cod</name>
    <dbReference type="NCBI Taxonomy" id="36200"/>
    <lineage>
        <taxon>Eukaryota</taxon>
        <taxon>Metazoa</taxon>
        <taxon>Chordata</taxon>
        <taxon>Craniata</taxon>
        <taxon>Vertebrata</taxon>
        <taxon>Euteleostomi</taxon>
        <taxon>Actinopterygii</taxon>
        <taxon>Neopterygii</taxon>
        <taxon>Teleostei</taxon>
        <taxon>Neoteleostei</taxon>
        <taxon>Acanthomorphata</taxon>
        <taxon>Eupercaria</taxon>
        <taxon>Perciformes</taxon>
        <taxon>Notothenioidei</taxon>
        <taxon>Nototheniidae</taxon>
        <taxon>Dissostichus</taxon>
    </lineage>
</organism>